<keyword evidence="5" id="KW-0378">Hydrolase</keyword>
<evidence type="ECO:0000256" key="9">
    <source>
        <dbReference type="ARBA" id="ARBA00049893"/>
    </source>
</evidence>
<reference evidence="11" key="1">
    <citation type="journal article" date="2019" name="Int. J. Syst. Evol. Microbiol.">
        <title>The Global Catalogue of Microorganisms (GCM) 10K type strain sequencing project: providing services to taxonomists for standard genome sequencing and annotation.</title>
        <authorList>
            <consortium name="The Broad Institute Genomics Platform"/>
            <consortium name="The Broad Institute Genome Sequencing Center for Infectious Disease"/>
            <person name="Wu L."/>
            <person name="Ma J."/>
        </authorList>
    </citation>
    <scope>NUCLEOTIDE SEQUENCE [LARGE SCALE GENOMIC DNA]</scope>
    <source>
        <strain evidence="11">CGMCC 4.1467</strain>
    </source>
</reference>
<dbReference type="Proteomes" id="UP001596472">
    <property type="component" value="Unassembled WGS sequence"/>
</dbReference>
<evidence type="ECO:0000256" key="4">
    <source>
        <dbReference type="ARBA" id="ARBA00022723"/>
    </source>
</evidence>
<keyword evidence="4" id="KW-0479">Metal-binding</keyword>
<protein>
    <submittedName>
        <fullName evidence="10">Laccase domain-containing protein</fullName>
    </submittedName>
</protein>
<evidence type="ECO:0000256" key="5">
    <source>
        <dbReference type="ARBA" id="ARBA00022801"/>
    </source>
</evidence>
<proteinExistence type="inferred from homology"/>
<evidence type="ECO:0000313" key="11">
    <source>
        <dbReference type="Proteomes" id="UP001596472"/>
    </source>
</evidence>
<comment type="caution">
    <text evidence="10">The sequence shown here is derived from an EMBL/GenBank/DDBJ whole genome shotgun (WGS) entry which is preliminary data.</text>
</comment>
<organism evidence="10 11">
    <name type="scientific">Haloferula chungangensis</name>
    <dbReference type="NCBI Taxonomy" id="1048331"/>
    <lineage>
        <taxon>Bacteria</taxon>
        <taxon>Pseudomonadati</taxon>
        <taxon>Verrucomicrobiota</taxon>
        <taxon>Verrucomicrobiia</taxon>
        <taxon>Verrucomicrobiales</taxon>
        <taxon>Verrucomicrobiaceae</taxon>
        <taxon>Haloferula</taxon>
    </lineage>
</organism>
<evidence type="ECO:0000256" key="3">
    <source>
        <dbReference type="ARBA" id="ARBA00022679"/>
    </source>
</evidence>
<dbReference type="SUPFAM" id="SSF64438">
    <property type="entry name" value="CNF1/YfiH-like putative cysteine hydrolases"/>
    <property type="match status" value="1"/>
</dbReference>
<gene>
    <name evidence="10" type="ORF">ACFQY0_08565</name>
</gene>
<accession>A0ABW2L7F6</accession>
<dbReference type="CDD" id="cd16833">
    <property type="entry name" value="YfiH"/>
    <property type="match status" value="1"/>
</dbReference>
<keyword evidence="11" id="KW-1185">Reference proteome</keyword>
<dbReference type="RefSeq" id="WP_379711338.1">
    <property type="nucleotide sequence ID" value="NZ_JBHTBS010000003.1"/>
</dbReference>
<dbReference type="PANTHER" id="PTHR30616:SF2">
    <property type="entry name" value="PURINE NUCLEOSIDE PHOSPHORYLASE LACC1"/>
    <property type="match status" value="1"/>
</dbReference>
<keyword evidence="6" id="KW-0862">Zinc</keyword>
<evidence type="ECO:0000256" key="6">
    <source>
        <dbReference type="ARBA" id="ARBA00022833"/>
    </source>
</evidence>
<dbReference type="InterPro" id="IPR011324">
    <property type="entry name" value="Cytotoxic_necrot_fac-like_cat"/>
</dbReference>
<comment type="catalytic activity">
    <reaction evidence="8">
        <text>adenosine + phosphate = alpha-D-ribose 1-phosphate + adenine</text>
        <dbReference type="Rhea" id="RHEA:27642"/>
        <dbReference type="ChEBI" id="CHEBI:16335"/>
        <dbReference type="ChEBI" id="CHEBI:16708"/>
        <dbReference type="ChEBI" id="CHEBI:43474"/>
        <dbReference type="ChEBI" id="CHEBI:57720"/>
        <dbReference type="EC" id="2.4.2.1"/>
    </reaction>
    <physiologicalReaction direction="left-to-right" evidence="8">
        <dbReference type="Rhea" id="RHEA:27643"/>
    </physiologicalReaction>
</comment>
<evidence type="ECO:0000256" key="7">
    <source>
        <dbReference type="ARBA" id="ARBA00047989"/>
    </source>
</evidence>
<evidence type="ECO:0000256" key="2">
    <source>
        <dbReference type="ARBA" id="ARBA00007353"/>
    </source>
</evidence>
<evidence type="ECO:0000313" key="10">
    <source>
        <dbReference type="EMBL" id="MFC7337228.1"/>
    </source>
</evidence>
<sequence>MNRIPGLRADFVHRVDGVDVDAERDVVLERLLPHHHSTLREKFGKADWWRAEQVHGNAVAEVKGEVPGEMPEVDGLVTIETGQVLGIYVADCGPIYLADQRSGAIGLLHSGKKGTELGILGEGLKRMAELYGTRPEEVVGVLGPCIRPPDYDIDFAADIVRQAKAAGVGEFIDCGINTASDLTKYYSYRVEKGRTGRLLALLMREAP</sequence>
<keyword evidence="3" id="KW-0808">Transferase</keyword>
<dbReference type="PANTHER" id="PTHR30616">
    <property type="entry name" value="UNCHARACTERIZED PROTEIN YFIH"/>
    <property type="match status" value="1"/>
</dbReference>
<dbReference type="Pfam" id="PF02578">
    <property type="entry name" value="Cu-oxidase_4"/>
    <property type="match status" value="1"/>
</dbReference>
<dbReference type="InterPro" id="IPR038371">
    <property type="entry name" value="Cu_polyphenol_OxRdtase_sf"/>
</dbReference>
<evidence type="ECO:0000256" key="8">
    <source>
        <dbReference type="ARBA" id="ARBA00048968"/>
    </source>
</evidence>
<evidence type="ECO:0000256" key="1">
    <source>
        <dbReference type="ARBA" id="ARBA00000553"/>
    </source>
</evidence>
<comment type="catalytic activity">
    <reaction evidence="1">
        <text>inosine + phosphate = alpha-D-ribose 1-phosphate + hypoxanthine</text>
        <dbReference type="Rhea" id="RHEA:27646"/>
        <dbReference type="ChEBI" id="CHEBI:17368"/>
        <dbReference type="ChEBI" id="CHEBI:17596"/>
        <dbReference type="ChEBI" id="CHEBI:43474"/>
        <dbReference type="ChEBI" id="CHEBI:57720"/>
        <dbReference type="EC" id="2.4.2.1"/>
    </reaction>
    <physiologicalReaction direction="left-to-right" evidence="1">
        <dbReference type="Rhea" id="RHEA:27647"/>
    </physiologicalReaction>
</comment>
<dbReference type="InterPro" id="IPR003730">
    <property type="entry name" value="Cu_polyphenol_OxRdtase"/>
</dbReference>
<dbReference type="EMBL" id="JBHTBS010000003">
    <property type="protein sequence ID" value="MFC7337228.1"/>
    <property type="molecule type" value="Genomic_DNA"/>
</dbReference>
<name>A0ABW2L7F6_9BACT</name>
<comment type="catalytic activity">
    <reaction evidence="7">
        <text>adenosine + H2O + H(+) = inosine + NH4(+)</text>
        <dbReference type="Rhea" id="RHEA:24408"/>
        <dbReference type="ChEBI" id="CHEBI:15377"/>
        <dbReference type="ChEBI" id="CHEBI:15378"/>
        <dbReference type="ChEBI" id="CHEBI:16335"/>
        <dbReference type="ChEBI" id="CHEBI:17596"/>
        <dbReference type="ChEBI" id="CHEBI:28938"/>
        <dbReference type="EC" id="3.5.4.4"/>
    </reaction>
    <physiologicalReaction direction="left-to-right" evidence="7">
        <dbReference type="Rhea" id="RHEA:24409"/>
    </physiologicalReaction>
</comment>
<comment type="similarity">
    <text evidence="2">Belongs to the purine nucleoside phosphorylase YfiH/LACC1 family.</text>
</comment>
<dbReference type="Gene3D" id="3.60.140.10">
    <property type="entry name" value="CNF1/YfiH-like putative cysteine hydrolases"/>
    <property type="match status" value="2"/>
</dbReference>
<comment type="catalytic activity">
    <reaction evidence="9">
        <text>S-methyl-5'-thioadenosine + phosphate = 5-(methylsulfanyl)-alpha-D-ribose 1-phosphate + adenine</text>
        <dbReference type="Rhea" id="RHEA:11852"/>
        <dbReference type="ChEBI" id="CHEBI:16708"/>
        <dbReference type="ChEBI" id="CHEBI:17509"/>
        <dbReference type="ChEBI" id="CHEBI:43474"/>
        <dbReference type="ChEBI" id="CHEBI:58533"/>
        <dbReference type="EC" id="2.4.2.28"/>
    </reaction>
    <physiologicalReaction direction="left-to-right" evidence="9">
        <dbReference type="Rhea" id="RHEA:11853"/>
    </physiologicalReaction>
</comment>